<dbReference type="InterPro" id="IPR014001">
    <property type="entry name" value="Helicase_ATP-bd"/>
</dbReference>
<dbReference type="PANTHER" id="PTHR12131:SF1">
    <property type="entry name" value="ATP-DEPENDENT RNA HELICASE SUPV3L1, MITOCHONDRIAL-RELATED"/>
    <property type="match status" value="1"/>
</dbReference>
<dbReference type="GO" id="GO:0016787">
    <property type="term" value="F:hydrolase activity"/>
    <property type="evidence" value="ECO:0007669"/>
    <property type="project" value="UniProtKB-KW"/>
</dbReference>
<dbReference type="STRING" id="174720.A0A0N5CFN6"/>
<protein>
    <submittedName>
        <fullName evidence="9">DEAD/DEAH box helicase</fullName>
    </submittedName>
</protein>
<dbReference type="InterPro" id="IPR001650">
    <property type="entry name" value="Helicase_C-like"/>
</dbReference>
<dbReference type="Pfam" id="PF08148">
    <property type="entry name" value="DSHCT"/>
    <property type="match status" value="1"/>
</dbReference>
<comment type="catalytic activity">
    <reaction evidence="5">
        <text>ATP + H2O = ADP + phosphate + H(+)</text>
        <dbReference type="Rhea" id="RHEA:13065"/>
        <dbReference type="ChEBI" id="CHEBI:15377"/>
        <dbReference type="ChEBI" id="CHEBI:15378"/>
        <dbReference type="ChEBI" id="CHEBI:30616"/>
        <dbReference type="ChEBI" id="CHEBI:43474"/>
        <dbReference type="ChEBI" id="CHEBI:456216"/>
        <dbReference type="EC" id="3.6.4.13"/>
    </reaction>
</comment>
<keyword evidence="4" id="KW-0067">ATP-binding</keyword>
<proteinExistence type="predicted"/>
<evidence type="ECO:0000259" key="6">
    <source>
        <dbReference type="PROSITE" id="PS51192"/>
    </source>
</evidence>
<accession>A0A0N5CFN6</accession>
<dbReference type="AlphaFoldDB" id="A0A0N5CFN6"/>
<evidence type="ECO:0000256" key="5">
    <source>
        <dbReference type="ARBA" id="ARBA00047984"/>
    </source>
</evidence>
<reference evidence="9" key="1">
    <citation type="submission" date="2017-02" db="UniProtKB">
        <authorList>
            <consortium name="WormBaseParasite"/>
        </authorList>
    </citation>
    <scope>IDENTIFICATION</scope>
</reference>
<keyword evidence="2" id="KW-0378">Hydrolase</keyword>
<dbReference type="InterPro" id="IPR011545">
    <property type="entry name" value="DEAD/DEAH_box_helicase_dom"/>
</dbReference>
<keyword evidence="3" id="KW-0347">Helicase</keyword>
<feature type="domain" description="Helicase C-terminal" evidence="7">
    <location>
        <begin position="264"/>
        <end position="456"/>
    </location>
</feature>
<dbReference type="InterPro" id="IPR027417">
    <property type="entry name" value="P-loop_NTPase"/>
</dbReference>
<dbReference type="SMART" id="SM00490">
    <property type="entry name" value="HELICc"/>
    <property type="match status" value="1"/>
</dbReference>
<dbReference type="Gene3D" id="1.10.3380.30">
    <property type="match status" value="1"/>
</dbReference>
<dbReference type="PROSITE" id="PS51194">
    <property type="entry name" value="HELICASE_CTER"/>
    <property type="match status" value="1"/>
</dbReference>
<keyword evidence="1" id="KW-0547">Nucleotide-binding</keyword>
<keyword evidence="8" id="KW-1185">Reference proteome</keyword>
<dbReference type="Proteomes" id="UP000046392">
    <property type="component" value="Unplaced"/>
</dbReference>
<dbReference type="Pfam" id="PF00270">
    <property type="entry name" value="DEAD"/>
    <property type="match status" value="1"/>
</dbReference>
<dbReference type="Gene3D" id="3.40.50.300">
    <property type="entry name" value="P-loop containing nucleotide triphosphate hydrolases"/>
    <property type="match status" value="2"/>
</dbReference>
<name>A0A0N5CFN6_STREA</name>
<dbReference type="GO" id="GO:0003676">
    <property type="term" value="F:nucleic acid binding"/>
    <property type="evidence" value="ECO:0007669"/>
    <property type="project" value="InterPro"/>
</dbReference>
<dbReference type="SUPFAM" id="SSF52540">
    <property type="entry name" value="P-loop containing nucleoside triphosphate hydrolases"/>
    <property type="match status" value="1"/>
</dbReference>
<dbReference type="InterPro" id="IPR012961">
    <property type="entry name" value="Ski2/MTR4_C"/>
</dbReference>
<evidence type="ECO:0000256" key="2">
    <source>
        <dbReference type="ARBA" id="ARBA00022801"/>
    </source>
</evidence>
<dbReference type="GO" id="GO:0003724">
    <property type="term" value="F:RNA helicase activity"/>
    <property type="evidence" value="ECO:0007669"/>
    <property type="project" value="UniProtKB-EC"/>
</dbReference>
<dbReference type="GO" id="GO:0005524">
    <property type="term" value="F:ATP binding"/>
    <property type="evidence" value="ECO:0007669"/>
    <property type="project" value="UniProtKB-KW"/>
</dbReference>
<dbReference type="Pfam" id="PF00271">
    <property type="entry name" value="Helicase_C"/>
    <property type="match status" value="1"/>
</dbReference>
<dbReference type="WBParaSite" id="SPAL_0001667100.1">
    <property type="protein sequence ID" value="SPAL_0001667100.1"/>
    <property type="gene ID" value="SPAL_0001667100"/>
</dbReference>
<dbReference type="InterPro" id="IPR050699">
    <property type="entry name" value="RNA-DNA_Helicase"/>
</dbReference>
<evidence type="ECO:0000256" key="1">
    <source>
        <dbReference type="ARBA" id="ARBA00022741"/>
    </source>
</evidence>
<organism evidence="8 9">
    <name type="scientific">Strongyloides papillosus</name>
    <name type="common">Intestinal threadworm</name>
    <dbReference type="NCBI Taxonomy" id="174720"/>
    <lineage>
        <taxon>Eukaryota</taxon>
        <taxon>Metazoa</taxon>
        <taxon>Ecdysozoa</taxon>
        <taxon>Nematoda</taxon>
        <taxon>Chromadorea</taxon>
        <taxon>Rhabditida</taxon>
        <taxon>Tylenchina</taxon>
        <taxon>Panagrolaimomorpha</taxon>
        <taxon>Strongyloidoidea</taxon>
        <taxon>Strongyloididae</taxon>
        <taxon>Strongyloides</taxon>
    </lineage>
</organism>
<dbReference type="PROSITE" id="PS51192">
    <property type="entry name" value="HELICASE_ATP_BIND_1"/>
    <property type="match status" value="1"/>
</dbReference>
<sequence>MAVSTVLVNKENCYHEVFYPCDNVYGILGEKPQRELEVNYSLDEFQIRGLLVADKHESMLITAHTSAGKTVVADYIIAMCLDNGKKCFYTTPIKALSNQKFEEFKNKYNSVGMMTGEITVNPNAKFLVMTAEILKEMVCSGASLLKNTGYVIMDEGHFIGNKERGHIWEETIIGLGKNIKLAILSATMPNSSQLAKWIVGIKNEPLHVIGTSKRPIPLEYCIHGSKSGRVIHVKMGDEKVNKTALKTAISQCKLNGRGIQELKDLLQYMMEKERLPVIIYCSSRLNCDTYSELVSSMCFLDEIEKELMNEAINSILSINDDQFKTAVSEIENYKQRMLNGVAVHHSSLMKLTKEFIEDSFASGGIKVIFSTETLAVGLNMPATSVIFTSLFKFDGKKRRAFEKSEFIQMAGRAGRRGLDSQGLVVFSLAETANENLLFELMNTASEDLKSQLNISYSDILYYAEKNNLEGLEKMMELSFKKFQNVNINYETAMYKRMIDLLIYGDFLDNEKKITRKGRIALAGRYSENYLVIGELAMSNWLAYMEQKGVVELFSMLQKSDETGNEEEETKSFHREFLEKNCKMIYEYERKFKIVKHDKQYKSPINTKYATAMREIYGGGLIHEVAKANGMYCGAISKKVTEMRQLFESLVSGKCLRDDIAKLFRSIAYKLREIEKNDVSMLEY</sequence>
<dbReference type="SMART" id="SM00487">
    <property type="entry name" value="DEXDc"/>
    <property type="match status" value="1"/>
</dbReference>
<evidence type="ECO:0000256" key="3">
    <source>
        <dbReference type="ARBA" id="ARBA00022806"/>
    </source>
</evidence>
<dbReference type="CDD" id="cd18795">
    <property type="entry name" value="SF2_C_Ski2"/>
    <property type="match status" value="1"/>
</dbReference>
<evidence type="ECO:0000256" key="4">
    <source>
        <dbReference type="ARBA" id="ARBA00022840"/>
    </source>
</evidence>
<dbReference type="PANTHER" id="PTHR12131">
    <property type="entry name" value="ATP-DEPENDENT RNA AND DNA HELICASE"/>
    <property type="match status" value="1"/>
</dbReference>
<feature type="domain" description="Helicase ATP-binding" evidence="6">
    <location>
        <begin position="50"/>
        <end position="206"/>
    </location>
</feature>
<evidence type="ECO:0000313" key="8">
    <source>
        <dbReference type="Proteomes" id="UP000046392"/>
    </source>
</evidence>
<evidence type="ECO:0000259" key="7">
    <source>
        <dbReference type="PROSITE" id="PS51194"/>
    </source>
</evidence>
<evidence type="ECO:0000313" key="9">
    <source>
        <dbReference type="WBParaSite" id="SPAL_0001667100.1"/>
    </source>
</evidence>